<name>A0AAD2Q224_9AGAR</name>
<keyword evidence="2" id="KW-1185">Reference proteome</keyword>
<dbReference type="Proteomes" id="UP001295794">
    <property type="component" value="Unassembled WGS sequence"/>
</dbReference>
<organism evidence="1 2">
    <name type="scientific">Mycena citricolor</name>
    <dbReference type="NCBI Taxonomy" id="2018698"/>
    <lineage>
        <taxon>Eukaryota</taxon>
        <taxon>Fungi</taxon>
        <taxon>Dikarya</taxon>
        <taxon>Basidiomycota</taxon>
        <taxon>Agaricomycotina</taxon>
        <taxon>Agaricomycetes</taxon>
        <taxon>Agaricomycetidae</taxon>
        <taxon>Agaricales</taxon>
        <taxon>Marasmiineae</taxon>
        <taxon>Mycenaceae</taxon>
        <taxon>Mycena</taxon>
    </lineage>
</organism>
<sequence length="183" mass="19923">MTQTGFGYKYCSYLVVFSSLRIHFSFRLCFWVDCHKDELYTIAFGPKLSSAIPLSDTGAPPPLTIKALYAQGLKRNDCSGPAQADSFNGLYSLASTVEKGQGQGCVQPAIQTLTPEATALILRTLQIVHKLQQIIFPCSLSQREWEMAKFVADDNNIFVFGGLGAGATGLQFNVLSGTDNLTI</sequence>
<gene>
    <name evidence="1" type="ORF">MYCIT1_LOCUS9812</name>
</gene>
<comment type="caution">
    <text evidence="1">The sequence shown here is derived from an EMBL/GenBank/DDBJ whole genome shotgun (WGS) entry which is preliminary data.</text>
</comment>
<accession>A0AAD2Q224</accession>
<dbReference type="AlphaFoldDB" id="A0AAD2Q224"/>
<dbReference type="EMBL" id="CAVNYO010000120">
    <property type="protein sequence ID" value="CAK5267368.1"/>
    <property type="molecule type" value="Genomic_DNA"/>
</dbReference>
<protein>
    <submittedName>
        <fullName evidence="1">Uncharacterized protein</fullName>
    </submittedName>
</protein>
<evidence type="ECO:0000313" key="2">
    <source>
        <dbReference type="Proteomes" id="UP001295794"/>
    </source>
</evidence>
<proteinExistence type="predicted"/>
<reference evidence="1" key="1">
    <citation type="submission" date="2023-11" db="EMBL/GenBank/DDBJ databases">
        <authorList>
            <person name="De Vega J J."/>
            <person name="De Vega J J."/>
        </authorList>
    </citation>
    <scope>NUCLEOTIDE SEQUENCE</scope>
</reference>
<evidence type="ECO:0000313" key="1">
    <source>
        <dbReference type="EMBL" id="CAK5267368.1"/>
    </source>
</evidence>